<feature type="region of interest" description="Disordered" evidence="1">
    <location>
        <begin position="1"/>
        <end position="27"/>
    </location>
</feature>
<organism evidence="2 3">
    <name type="scientific">Cryptococcus depauperatus CBS 7841</name>
    <dbReference type="NCBI Taxonomy" id="1295531"/>
    <lineage>
        <taxon>Eukaryota</taxon>
        <taxon>Fungi</taxon>
        <taxon>Dikarya</taxon>
        <taxon>Basidiomycota</taxon>
        <taxon>Agaricomycotina</taxon>
        <taxon>Tremellomycetes</taxon>
        <taxon>Tremellales</taxon>
        <taxon>Cryptococcaceae</taxon>
        <taxon>Cryptococcus</taxon>
    </lineage>
</organism>
<keyword evidence="3" id="KW-1185">Reference proteome</keyword>
<dbReference type="GeneID" id="91088196"/>
<dbReference type="Proteomes" id="UP000094043">
    <property type="component" value="Chromosome 4"/>
</dbReference>
<evidence type="ECO:0000313" key="3">
    <source>
        <dbReference type="Proteomes" id="UP000094043"/>
    </source>
</evidence>
<sequence>MRFQVSYRSGRREDRQHRGHQGLDALTDKSASNPITILTNKIPVNGMEPNRYYTVYSKNVDNIHITVWNSTILEPSGYALFQVTLEELRRCIRYLYHLRDWAHL</sequence>
<protein>
    <submittedName>
        <fullName evidence="2">Uncharacterized protein</fullName>
    </submittedName>
</protein>
<gene>
    <name evidence="2" type="ORF">L203_103986</name>
</gene>
<evidence type="ECO:0000313" key="2">
    <source>
        <dbReference type="EMBL" id="WVN88773.1"/>
    </source>
</evidence>
<reference evidence="2" key="2">
    <citation type="journal article" date="2022" name="Elife">
        <title>Obligate sexual reproduction of a homothallic fungus closely related to the Cryptococcus pathogenic species complex.</title>
        <authorList>
            <person name="Passer A.R."/>
            <person name="Clancey S.A."/>
            <person name="Shea T."/>
            <person name="David-Palma M."/>
            <person name="Averette A.F."/>
            <person name="Boekhout T."/>
            <person name="Porcel B.M."/>
            <person name="Nowrousian M."/>
            <person name="Cuomo C.A."/>
            <person name="Sun S."/>
            <person name="Heitman J."/>
            <person name="Coelho M.A."/>
        </authorList>
    </citation>
    <scope>NUCLEOTIDE SEQUENCE</scope>
    <source>
        <strain evidence="2">CBS 7841</strain>
    </source>
</reference>
<name>A0AAJ8JUK9_9TREE</name>
<accession>A0AAJ8JUK9</accession>
<dbReference type="AlphaFoldDB" id="A0AAJ8JUK9"/>
<evidence type="ECO:0000256" key="1">
    <source>
        <dbReference type="SAM" id="MobiDB-lite"/>
    </source>
</evidence>
<dbReference type="EMBL" id="CP143787">
    <property type="protein sequence ID" value="WVN88773.1"/>
    <property type="molecule type" value="Genomic_DNA"/>
</dbReference>
<proteinExistence type="predicted"/>
<reference evidence="2" key="1">
    <citation type="submission" date="2016-06" db="EMBL/GenBank/DDBJ databases">
        <authorList>
            <person name="Cuomo C."/>
            <person name="Litvintseva A."/>
            <person name="Heitman J."/>
            <person name="Chen Y."/>
            <person name="Sun S."/>
            <person name="Springer D."/>
            <person name="Dromer F."/>
            <person name="Young S."/>
            <person name="Zeng Q."/>
            <person name="Chapman S."/>
            <person name="Gujja S."/>
            <person name="Saif S."/>
            <person name="Birren B."/>
        </authorList>
    </citation>
    <scope>NUCLEOTIDE SEQUENCE</scope>
    <source>
        <strain evidence="2">CBS 7841</strain>
    </source>
</reference>
<dbReference type="RefSeq" id="XP_066069473.1">
    <property type="nucleotide sequence ID" value="XM_066213376.1"/>
</dbReference>
<dbReference type="KEGG" id="cdep:91088196"/>
<reference evidence="2" key="3">
    <citation type="submission" date="2024-01" db="EMBL/GenBank/DDBJ databases">
        <authorList>
            <person name="Coelho M.A."/>
            <person name="David-Palma M."/>
            <person name="Shea T."/>
            <person name="Sun S."/>
            <person name="Cuomo C.A."/>
            <person name="Heitman J."/>
        </authorList>
    </citation>
    <scope>NUCLEOTIDE SEQUENCE</scope>
    <source>
        <strain evidence="2">CBS 7841</strain>
    </source>
</reference>